<protein>
    <submittedName>
        <fullName evidence="2">Uncharacterized protein</fullName>
    </submittedName>
</protein>
<dbReference type="Proteomes" id="UP000597762">
    <property type="component" value="Unassembled WGS sequence"/>
</dbReference>
<feature type="compositionally biased region" description="Low complexity" evidence="1">
    <location>
        <begin position="102"/>
        <end position="112"/>
    </location>
</feature>
<evidence type="ECO:0000256" key="1">
    <source>
        <dbReference type="SAM" id="MobiDB-lite"/>
    </source>
</evidence>
<proteinExistence type="predicted"/>
<gene>
    <name evidence="2" type="ORF">SPHA_68122</name>
</gene>
<comment type="caution">
    <text evidence="2">The sequence shown here is derived from an EMBL/GenBank/DDBJ whole genome shotgun (WGS) entry which is preliminary data.</text>
</comment>
<accession>A0A812E8P1</accession>
<evidence type="ECO:0000313" key="2">
    <source>
        <dbReference type="EMBL" id="CAE1317576.1"/>
    </source>
</evidence>
<dbReference type="AlphaFoldDB" id="A0A812E8P1"/>
<sequence length="173" mass="17328">MQAAAMALRGRSARHRMGFDRGGAIACGREADDGQNRIGVGQHPASAGGQDRNARALCRDRFRSARDIATAAGSQTTMAIMSAGASVTDCWSPGGDRARHLGATGDHGAGDASGDDLGGGVAGRSAPAAPAARRRGRAPRLCPGGARAVVVLGVGLRLCLRDRGAGQSGADAS</sequence>
<reference evidence="2" key="1">
    <citation type="submission" date="2021-01" db="EMBL/GenBank/DDBJ databases">
        <authorList>
            <person name="Li R."/>
            <person name="Bekaert M."/>
        </authorList>
    </citation>
    <scope>NUCLEOTIDE SEQUENCE</scope>
    <source>
        <strain evidence="2">Farmed</strain>
    </source>
</reference>
<name>A0A812E8P1_ACAPH</name>
<feature type="region of interest" description="Disordered" evidence="1">
    <location>
        <begin position="100"/>
        <end position="140"/>
    </location>
</feature>
<keyword evidence="3" id="KW-1185">Reference proteome</keyword>
<evidence type="ECO:0000313" key="3">
    <source>
        <dbReference type="Proteomes" id="UP000597762"/>
    </source>
</evidence>
<organism evidence="2 3">
    <name type="scientific">Acanthosepion pharaonis</name>
    <name type="common">Pharaoh cuttlefish</name>
    <name type="synonym">Sepia pharaonis</name>
    <dbReference type="NCBI Taxonomy" id="158019"/>
    <lineage>
        <taxon>Eukaryota</taxon>
        <taxon>Metazoa</taxon>
        <taxon>Spiralia</taxon>
        <taxon>Lophotrochozoa</taxon>
        <taxon>Mollusca</taxon>
        <taxon>Cephalopoda</taxon>
        <taxon>Coleoidea</taxon>
        <taxon>Decapodiformes</taxon>
        <taxon>Sepiida</taxon>
        <taxon>Sepiina</taxon>
        <taxon>Sepiidae</taxon>
        <taxon>Acanthosepion</taxon>
    </lineage>
</organism>
<dbReference type="EMBL" id="CAHIKZ030004944">
    <property type="protein sequence ID" value="CAE1317576.1"/>
    <property type="molecule type" value="Genomic_DNA"/>
</dbReference>